<name>A0AAW1PQT6_9CHLO</name>
<dbReference type="EMBL" id="JALJOQ010000014">
    <property type="protein sequence ID" value="KAK9810787.1"/>
    <property type="molecule type" value="Genomic_DNA"/>
</dbReference>
<accession>A0AAW1PQT6</accession>
<comment type="caution">
    <text evidence="1">The sequence shown here is derived from an EMBL/GenBank/DDBJ whole genome shotgun (WGS) entry which is preliminary data.</text>
</comment>
<protein>
    <submittedName>
        <fullName evidence="1">Uncharacterized protein</fullName>
    </submittedName>
</protein>
<sequence length="210" mass="23314">MWAGWLAVSEAVVNEAELQFMGGFATGFKSLQPGATRPLIDAVKTAQVDTEQAFTPDVTRRRLYLLQVYAQLRRKQLAQDEEVEEFCKLLQKPGLIVPLICALAGVSRFLPELEQDMPVTFQVTQQDSLTVVCMETKASDMGNMIAHGKGQIRERLSFWSWIVSVVVQPTPPVLMRGHLFLPSAREMHPGLDTRGGFNILLTTGLDVSPS</sequence>
<evidence type="ECO:0000313" key="1">
    <source>
        <dbReference type="EMBL" id="KAK9810787.1"/>
    </source>
</evidence>
<dbReference type="Proteomes" id="UP001465755">
    <property type="component" value="Unassembled WGS sequence"/>
</dbReference>
<dbReference type="AlphaFoldDB" id="A0AAW1PQT6"/>
<organism evidence="1 2">
    <name type="scientific">Symbiochloris irregularis</name>
    <dbReference type="NCBI Taxonomy" id="706552"/>
    <lineage>
        <taxon>Eukaryota</taxon>
        <taxon>Viridiplantae</taxon>
        <taxon>Chlorophyta</taxon>
        <taxon>core chlorophytes</taxon>
        <taxon>Trebouxiophyceae</taxon>
        <taxon>Trebouxiales</taxon>
        <taxon>Trebouxiaceae</taxon>
        <taxon>Symbiochloris</taxon>
    </lineage>
</organism>
<evidence type="ECO:0000313" key="2">
    <source>
        <dbReference type="Proteomes" id="UP001465755"/>
    </source>
</evidence>
<reference evidence="1 2" key="1">
    <citation type="journal article" date="2024" name="Nat. Commun.">
        <title>Phylogenomics reveals the evolutionary origins of lichenization in chlorophyte algae.</title>
        <authorList>
            <person name="Puginier C."/>
            <person name="Libourel C."/>
            <person name="Otte J."/>
            <person name="Skaloud P."/>
            <person name="Haon M."/>
            <person name="Grisel S."/>
            <person name="Petersen M."/>
            <person name="Berrin J.G."/>
            <person name="Delaux P.M."/>
            <person name="Dal Grande F."/>
            <person name="Keller J."/>
        </authorList>
    </citation>
    <scope>NUCLEOTIDE SEQUENCE [LARGE SCALE GENOMIC DNA]</scope>
    <source>
        <strain evidence="1 2">SAG 2036</strain>
    </source>
</reference>
<keyword evidence="2" id="KW-1185">Reference proteome</keyword>
<proteinExistence type="predicted"/>
<gene>
    <name evidence="1" type="ORF">WJX73_007315</name>
</gene>